<evidence type="ECO:0000313" key="3">
    <source>
        <dbReference type="EMBL" id="GHP09054.1"/>
    </source>
</evidence>
<dbReference type="CDD" id="cd06257">
    <property type="entry name" value="DnaJ"/>
    <property type="match status" value="1"/>
</dbReference>
<dbReference type="OrthoDB" id="10250354at2759"/>
<protein>
    <recommendedName>
        <fullName evidence="2">J domain-containing protein</fullName>
    </recommendedName>
</protein>
<dbReference type="GO" id="GO:0051082">
    <property type="term" value="F:unfolded protein binding"/>
    <property type="evidence" value="ECO:0007669"/>
    <property type="project" value="TreeGrafter"/>
</dbReference>
<feature type="region of interest" description="Disordered" evidence="1">
    <location>
        <begin position="1"/>
        <end position="22"/>
    </location>
</feature>
<dbReference type="SUPFAM" id="SSF46565">
    <property type="entry name" value="Chaperone J-domain"/>
    <property type="match status" value="1"/>
</dbReference>
<proteinExistence type="predicted"/>
<organism evidence="3 4">
    <name type="scientific">Pycnococcus provasolii</name>
    <dbReference type="NCBI Taxonomy" id="41880"/>
    <lineage>
        <taxon>Eukaryota</taxon>
        <taxon>Viridiplantae</taxon>
        <taxon>Chlorophyta</taxon>
        <taxon>Pseudoscourfieldiophyceae</taxon>
        <taxon>Pseudoscourfieldiales</taxon>
        <taxon>Pycnococcaceae</taxon>
        <taxon>Pycnococcus</taxon>
    </lineage>
</organism>
<accession>A0A830HPE9</accession>
<feature type="domain" description="J" evidence="2">
    <location>
        <begin position="33"/>
        <end position="103"/>
    </location>
</feature>
<dbReference type="InterPro" id="IPR036869">
    <property type="entry name" value="J_dom_sf"/>
</dbReference>
<gene>
    <name evidence="3" type="ORF">PPROV_000779100</name>
</gene>
<dbReference type="PANTHER" id="PTHR43096">
    <property type="entry name" value="DNAJ HOMOLOG 1, MITOCHONDRIAL-RELATED"/>
    <property type="match status" value="1"/>
</dbReference>
<dbReference type="Gene3D" id="1.10.287.110">
    <property type="entry name" value="DnaJ domain"/>
    <property type="match status" value="1"/>
</dbReference>
<dbReference type="EMBL" id="BNJQ01000023">
    <property type="protein sequence ID" value="GHP09054.1"/>
    <property type="molecule type" value="Genomic_DNA"/>
</dbReference>
<sequence>MATATVGSARRGIRGPRPRVSRRRCVIVRASSDPYLILGISRSASLKEIKAAYRSKARKMHPDVDRTPGAAQRFTELKDAYTLLSRATSDEGGSPRASYTSSSSYGASSSAYERWSNPGAKRQQEDDYSFDEFFRDVTSDWETMRKKGKDRRGGSAPKSLMEELADIGEELVDFLEQSAVEAERVSADEAKRRAGDAKSAAEEYRRAAEAARRDAAKAKEEAARQANARKNDVDDMLAQIKRDMGKL</sequence>
<dbReference type="AlphaFoldDB" id="A0A830HPE9"/>
<dbReference type="Pfam" id="PF00226">
    <property type="entry name" value="DnaJ"/>
    <property type="match status" value="1"/>
</dbReference>
<dbReference type="PRINTS" id="PR00625">
    <property type="entry name" value="JDOMAIN"/>
</dbReference>
<dbReference type="PANTHER" id="PTHR43096:SF58">
    <property type="entry name" value="CHAPERONE DNAJ-DOMAIN SUPERFAMILY PROTEIN"/>
    <property type="match status" value="1"/>
</dbReference>
<dbReference type="SMART" id="SM00271">
    <property type="entry name" value="DnaJ"/>
    <property type="match status" value="1"/>
</dbReference>
<feature type="region of interest" description="Disordered" evidence="1">
    <location>
        <begin position="182"/>
        <end position="201"/>
    </location>
</feature>
<dbReference type="GO" id="GO:0005737">
    <property type="term" value="C:cytoplasm"/>
    <property type="evidence" value="ECO:0007669"/>
    <property type="project" value="TreeGrafter"/>
</dbReference>
<keyword evidence="4" id="KW-1185">Reference proteome</keyword>
<dbReference type="InterPro" id="IPR001623">
    <property type="entry name" value="DnaJ_domain"/>
</dbReference>
<feature type="compositionally biased region" description="Basic residues" evidence="1">
    <location>
        <begin position="11"/>
        <end position="22"/>
    </location>
</feature>
<comment type="caution">
    <text evidence="3">The sequence shown here is derived from an EMBL/GenBank/DDBJ whole genome shotgun (WGS) entry which is preliminary data.</text>
</comment>
<feature type="compositionally biased region" description="Basic and acidic residues" evidence="1">
    <location>
        <begin position="211"/>
        <end position="233"/>
    </location>
</feature>
<evidence type="ECO:0000313" key="4">
    <source>
        <dbReference type="Proteomes" id="UP000660262"/>
    </source>
</evidence>
<feature type="region of interest" description="Disordered" evidence="1">
    <location>
        <begin position="211"/>
        <end position="235"/>
    </location>
</feature>
<feature type="region of interest" description="Disordered" evidence="1">
    <location>
        <begin position="86"/>
        <end position="127"/>
    </location>
</feature>
<reference evidence="3" key="1">
    <citation type="submission" date="2020-10" db="EMBL/GenBank/DDBJ databases">
        <title>Unveiling of a novel bifunctional photoreceptor, Dualchrome1, isolated from a cosmopolitan green alga.</title>
        <authorList>
            <person name="Suzuki S."/>
            <person name="Kawachi M."/>
        </authorList>
    </citation>
    <scope>NUCLEOTIDE SEQUENCE</scope>
    <source>
        <strain evidence="3">NIES 2893</strain>
    </source>
</reference>
<feature type="compositionally biased region" description="Low complexity" evidence="1">
    <location>
        <begin position="92"/>
        <end position="112"/>
    </location>
</feature>
<dbReference type="Proteomes" id="UP000660262">
    <property type="component" value="Unassembled WGS sequence"/>
</dbReference>
<evidence type="ECO:0000259" key="2">
    <source>
        <dbReference type="PROSITE" id="PS50076"/>
    </source>
</evidence>
<dbReference type="GO" id="GO:0042026">
    <property type="term" value="P:protein refolding"/>
    <property type="evidence" value="ECO:0007669"/>
    <property type="project" value="TreeGrafter"/>
</dbReference>
<evidence type="ECO:0000256" key="1">
    <source>
        <dbReference type="SAM" id="MobiDB-lite"/>
    </source>
</evidence>
<dbReference type="PROSITE" id="PS50076">
    <property type="entry name" value="DNAJ_2"/>
    <property type="match status" value="1"/>
</dbReference>
<name>A0A830HPE9_9CHLO</name>